<reference evidence="4 5" key="1">
    <citation type="journal article" date="2016" name="Front. Microbiol.">
        <title>Comparative Genomic Analysis Reveals a Diverse Repertoire of Genes Involved in Prokaryote-Eukaryote Interactions within the Pseudovibrio Genus.</title>
        <authorList>
            <person name="Romano S."/>
            <person name="Fernandez-Guerra A."/>
            <person name="Reen F.J."/>
            <person name="Glockner F.O."/>
            <person name="Crowley S.P."/>
            <person name="O'Sullivan O."/>
            <person name="Cotter P.D."/>
            <person name="Adams C."/>
            <person name="Dobson A.D."/>
            <person name="O'Gara F."/>
        </authorList>
    </citation>
    <scope>NUCLEOTIDE SEQUENCE [LARGE SCALE GENOMIC DNA]</scope>
    <source>
        <strain evidence="4 5">Ad2</strain>
    </source>
</reference>
<evidence type="ECO:0000256" key="2">
    <source>
        <dbReference type="ARBA" id="ARBA00007637"/>
    </source>
</evidence>
<name>A0A165T348_9HYPH</name>
<dbReference type="STRING" id="989403.SAMN05421798_1093"/>
<dbReference type="InterPro" id="IPR020904">
    <property type="entry name" value="Sc_DH/Rdtase_CS"/>
</dbReference>
<comment type="pathway">
    <text evidence="1">Bacterial outer membrane biogenesis; LPS O-antigen biosynthesis.</text>
</comment>
<dbReference type="PATRIC" id="fig|989403.3.peg.4691"/>
<dbReference type="Proteomes" id="UP000076577">
    <property type="component" value="Unassembled WGS sequence"/>
</dbReference>
<keyword evidence="4" id="KW-0413">Isomerase</keyword>
<dbReference type="Gene3D" id="3.40.50.720">
    <property type="entry name" value="NAD(P)-binding Rossmann-like Domain"/>
    <property type="match status" value="1"/>
</dbReference>
<dbReference type="Gene3D" id="3.90.25.10">
    <property type="entry name" value="UDP-galactose 4-epimerase, domain 1"/>
    <property type="match status" value="1"/>
</dbReference>
<dbReference type="PANTHER" id="PTHR43000">
    <property type="entry name" value="DTDP-D-GLUCOSE 4,6-DEHYDRATASE-RELATED"/>
    <property type="match status" value="1"/>
</dbReference>
<evidence type="ECO:0000256" key="1">
    <source>
        <dbReference type="ARBA" id="ARBA00005125"/>
    </source>
</evidence>
<organism evidence="4 5">
    <name type="scientific">Pseudovibrio axinellae</name>
    <dbReference type="NCBI Taxonomy" id="989403"/>
    <lineage>
        <taxon>Bacteria</taxon>
        <taxon>Pseudomonadati</taxon>
        <taxon>Pseudomonadota</taxon>
        <taxon>Alphaproteobacteria</taxon>
        <taxon>Hyphomicrobiales</taxon>
        <taxon>Stappiaceae</taxon>
        <taxon>Pseudovibrio</taxon>
    </lineage>
</organism>
<evidence type="ECO:0000259" key="3">
    <source>
        <dbReference type="Pfam" id="PF01370"/>
    </source>
</evidence>
<evidence type="ECO:0000313" key="5">
    <source>
        <dbReference type="Proteomes" id="UP000076577"/>
    </source>
</evidence>
<dbReference type="InterPro" id="IPR001509">
    <property type="entry name" value="Epimerase_deHydtase"/>
</dbReference>
<feature type="domain" description="NAD-dependent epimerase/dehydratase" evidence="3">
    <location>
        <begin position="5"/>
        <end position="235"/>
    </location>
</feature>
<dbReference type="EC" id="5.1.3.2" evidence="4"/>
<dbReference type="OrthoDB" id="9801785at2"/>
<gene>
    <name evidence="4" type="ORF">PsAD2_04283</name>
</gene>
<dbReference type="InterPro" id="IPR036291">
    <property type="entry name" value="NAD(P)-bd_dom_sf"/>
</dbReference>
<dbReference type="EMBL" id="LMCB01000152">
    <property type="protein sequence ID" value="KZL05358.1"/>
    <property type="molecule type" value="Genomic_DNA"/>
</dbReference>
<dbReference type="RefSeq" id="WP_068010489.1">
    <property type="nucleotide sequence ID" value="NZ_FOFM01000009.1"/>
</dbReference>
<comment type="similarity">
    <text evidence="2">Belongs to the NAD(P)-dependent epimerase/dehydratase family.</text>
</comment>
<dbReference type="PRINTS" id="PR01713">
    <property type="entry name" value="NUCEPIMERASE"/>
</dbReference>
<dbReference type="PROSITE" id="PS00061">
    <property type="entry name" value="ADH_SHORT"/>
    <property type="match status" value="1"/>
</dbReference>
<dbReference type="SUPFAM" id="SSF51735">
    <property type="entry name" value="NAD(P)-binding Rossmann-fold domains"/>
    <property type="match status" value="1"/>
</dbReference>
<dbReference type="AlphaFoldDB" id="A0A165T348"/>
<proteinExistence type="inferred from homology"/>
<evidence type="ECO:0000313" key="4">
    <source>
        <dbReference type="EMBL" id="KZL05358.1"/>
    </source>
</evidence>
<protein>
    <submittedName>
        <fullName evidence="4">UDP-glucose 4-epimerase</fullName>
        <ecNumber evidence="4">5.1.3.2</ecNumber>
    </submittedName>
</protein>
<accession>A0A165T348</accession>
<dbReference type="Pfam" id="PF01370">
    <property type="entry name" value="Epimerase"/>
    <property type="match status" value="1"/>
</dbReference>
<sequence>MLKRVLITGGCGFIGSNLIKALTDANFCEEIVVLDNEVTGSSDSLKSFPHRFIRGDIRDLDVVEEAARDAEAIVHLAADTRVLDSIENPTYNFDVNVKGTMNVLEAMRQEGVRYLINASTGGAIVGNAHPPVHEAMPVRPASAYGASKAAAEAYCSAYSQSYGLVATSLRFSNVYGPLSLHKGSVVAAFMKNILNGKPCRIYGDGSQTRDFIFTEDLCQGIIAALKYRQNGVFQLGSGRPTSVNELIILLKAGLKQREGFEVTYHDFRVGEVQHNFTDISKAMKELRFRPETNLSDGLMATWDYFEKNQELFVVNDVDEELQNAG</sequence>
<keyword evidence="5" id="KW-1185">Reference proteome</keyword>
<comment type="caution">
    <text evidence="4">The sequence shown here is derived from an EMBL/GenBank/DDBJ whole genome shotgun (WGS) entry which is preliminary data.</text>
</comment>
<dbReference type="GO" id="GO:0003978">
    <property type="term" value="F:UDP-glucose 4-epimerase activity"/>
    <property type="evidence" value="ECO:0007669"/>
    <property type="project" value="UniProtKB-EC"/>
</dbReference>